<dbReference type="AlphaFoldDB" id="A0A8J6JI39"/>
<dbReference type="InterPro" id="IPR005656">
    <property type="entry name" value="MmgE_PrpD"/>
</dbReference>
<dbReference type="Gene3D" id="3.30.1330.120">
    <property type="entry name" value="2-methylcitrate dehydratase PrpD"/>
    <property type="match status" value="1"/>
</dbReference>
<gene>
    <name evidence="4" type="ORF">H8S57_12950</name>
</gene>
<dbReference type="InterPro" id="IPR045337">
    <property type="entry name" value="MmgE_PrpD_C"/>
</dbReference>
<name>A0A8J6JI39_9FIRM</name>
<evidence type="ECO:0000259" key="3">
    <source>
        <dbReference type="Pfam" id="PF19305"/>
    </source>
</evidence>
<reference evidence="4" key="1">
    <citation type="submission" date="2020-08" db="EMBL/GenBank/DDBJ databases">
        <title>Genome public.</title>
        <authorList>
            <person name="Liu C."/>
            <person name="Sun Q."/>
        </authorList>
    </citation>
    <scope>NUCLEOTIDE SEQUENCE</scope>
    <source>
        <strain evidence="4">NSJ-51</strain>
    </source>
</reference>
<feature type="domain" description="MmgE/PrpD C-terminal" evidence="3">
    <location>
        <begin position="301"/>
        <end position="454"/>
    </location>
</feature>
<evidence type="ECO:0000313" key="5">
    <source>
        <dbReference type="Proteomes" id="UP000661435"/>
    </source>
</evidence>
<dbReference type="RefSeq" id="WP_186908453.1">
    <property type="nucleotide sequence ID" value="NZ_JACOPP010000021.1"/>
</dbReference>
<dbReference type="InterPro" id="IPR042183">
    <property type="entry name" value="MmgE/PrpD_sf_1"/>
</dbReference>
<accession>A0A8J6JI39</accession>
<proteinExistence type="inferred from homology"/>
<evidence type="ECO:0000256" key="1">
    <source>
        <dbReference type="ARBA" id="ARBA00006174"/>
    </source>
</evidence>
<keyword evidence="5" id="KW-1185">Reference proteome</keyword>
<feature type="domain" description="MmgE/PrpD N-terminal" evidence="2">
    <location>
        <begin position="12"/>
        <end position="251"/>
    </location>
</feature>
<sequence length="472" mass="52522">MSEEKRPVAEILSEGALKVSFEDLSEKNIRICKDKLLDNIGNLAGGALAFGNREVLHVLDTYGEKKEAPIFLLGGKAALGDAAMVNAMSARSNDFEPMFMNIDGLRMPSKESATLINAVLTAGAVYGFSGKDYITHEVVGEDLSVRIMAAGGRWNFTVGWDSSFTMPIYGVCAQLARIRDLTPEQLRDAWGIAMGMVGGTMSHIFDYATSAKLGAGYNIRNADFATRLAKKGFPSLKNIFEGPRNLYHQYRGMDEACNPEYLRKDYGRKFYMEESIKLYPVGSPATIVAFAGSELFGCCDPKNITDIELAVPDGYAEMYYWPPYEVGRDPLTHAQFSYQYALCAPLLWGRFGVRHYSESHLRDPELLRLCSITRMLHDPTLPKGLPGQSATSNNGIRVTITEKDGTRHTVEKNSADFSMHTYPTREQLLAKYWDQINGYGLISHASAQKAIELVDRLEELEDLRELTELLVP</sequence>
<dbReference type="Pfam" id="PF19305">
    <property type="entry name" value="MmgE_PrpD_C"/>
    <property type="match status" value="1"/>
</dbReference>
<evidence type="ECO:0000313" key="4">
    <source>
        <dbReference type="EMBL" id="MBC5734625.1"/>
    </source>
</evidence>
<dbReference type="InterPro" id="IPR042188">
    <property type="entry name" value="MmgE/PrpD_sf_2"/>
</dbReference>
<dbReference type="Gene3D" id="1.10.4100.10">
    <property type="entry name" value="2-methylcitrate dehydratase PrpD"/>
    <property type="match status" value="1"/>
</dbReference>
<evidence type="ECO:0000259" key="2">
    <source>
        <dbReference type="Pfam" id="PF03972"/>
    </source>
</evidence>
<comment type="caution">
    <text evidence="4">The sequence shown here is derived from an EMBL/GenBank/DDBJ whole genome shotgun (WGS) entry which is preliminary data.</text>
</comment>
<protein>
    <submittedName>
        <fullName evidence="4">MmgE/PrpD family protein</fullName>
    </submittedName>
</protein>
<dbReference type="GO" id="GO:0016829">
    <property type="term" value="F:lyase activity"/>
    <property type="evidence" value="ECO:0007669"/>
    <property type="project" value="InterPro"/>
</dbReference>
<dbReference type="InterPro" id="IPR036148">
    <property type="entry name" value="MmgE/PrpD_sf"/>
</dbReference>
<dbReference type="PANTHER" id="PTHR16943">
    <property type="entry name" value="2-METHYLCITRATE DEHYDRATASE-RELATED"/>
    <property type="match status" value="1"/>
</dbReference>
<dbReference type="Pfam" id="PF03972">
    <property type="entry name" value="MmgE_PrpD_N"/>
    <property type="match status" value="1"/>
</dbReference>
<dbReference type="Proteomes" id="UP000661435">
    <property type="component" value="Unassembled WGS sequence"/>
</dbReference>
<comment type="similarity">
    <text evidence="1">Belongs to the PrpD family.</text>
</comment>
<dbReference type="EMBL" id="JACOPP010000021">
    <property type="protein sequence ID" value="MBC5734625.1"/>
    <property type="molecule type" value="Genomic_DNA"/>
</dbReference>
<dbReference type="InterPro" id="IPR045336">
    <property type="entry name" value="MmgE_PrpD_N"/>
</dbReference>
<organism evidence="4 5">
    <name type="scientific">Lawsonibacter hominis</name>
    <dbReference type="NCBI Taxonomy" id="2763053"/>
    <lineage>
        <taxon>Bacteria</taxon>
        <taxon>Bacillati</taxon>
        <taxon>Bacillota</taxon>
        <taxon>Clostridia</taxon>
        <taxon>Eubacteriales</taxon>
        <taxon>Oscillospiraceae</taxon>
        <taxon>Lawsonibacter</taxon>
    </lineage>
</organism>
<dbReference type="PANTHER" id="PTHR16943:SF8">
    <property type="entry name" value="2-METHYLCITRATE DEHYDRATASE"/>
    <property type="match status" value="1"/>
</dbReference>
<dbReference type="SUPFAM" id="SSF103378">
    <property type="entry name" value="2-methylcitrate dehydratase PrpD"/>
    <property type="match status" value="1"/>
</dbReference>